<dbReference type="Proteomes" id="UP000316079">
    <property type="component" value="Unassembled WGS sequence"/>
</dbReference>
<dbReference type="PANTHER" id="PTHR23023">
    <property type="entry name" value="DIMETHYLANILINE MONOOXYGENASE"/>
    <property type="match status" value="1"/>
</dbReference>
<keyword evidence="10" id="KW-1185">Reference proteome</keyword>
<evidence type="ECO:0000256" key="2">
    <source>
        <dbReference type="ARBA" id="ARBA00009183"/>
    </source>
</evidence>
<accession>A0A553RMT0</accession>
<dbReference type="GO" id="GO:0004499">
    <property type="term" value="F:N,N-dimethylaniline monooxygenase activity"/>
    <property type="evidence" value="ECO:0007669"/>
    <property type="project" value="InterPro"/>
</dbReference>
<keyword evidence="7 8" id="KW-0503">Monooxygenase</keyword>
<dbReference type="SUPFAM" id="SSF51905">
    <property type="entry name" value="FAD/NAD(P)-binding domain"/>
    <property type="match status" value="2"/>
</dbReference>
<dbReference type="PRINTS" id="PR00370">
    <property type="entry name" value="FMOXYGENASE"/>
</dbReference>
<dbReference type="InterPro" id="IPR000960">
    <property type="entry name" value="Flavin_mOase"/>
</dbReference>
<keyword evidence="4 8" id="KW-0274">FAD</keyword>
<dbReference type="FunFam" id="3.50.50.60:FF:000138">
    <property type="entry name" value="Flavin-containing monooxygenase"/>
    <property type="match status" value="1"/>
</dbReference>
<dbReference type="InterPro" id="IPR050346">
    <property type="entry name" value="FMO-like"/>
</dbReference>
<name>A0A553RMT0_9TELE</name>
<comment type="caution">
    <text evidence="9">The sequence shown here is derived from an EMBL/GenBank/DDBJ whole genome shotgun (WGS) entry which is preliminary data.</text>
</comment>
<evidence type="ECO:0000256" key="8">
    <source>
        <dbReference type="RuleBase" id="RU361177"/>
    </source>
</evidence>
<dbReference type="OrthoDB" id="66881at2759"/>
<dbReference type="Gene3D" id="3.50.50.60">
    <property type="entry name" value="FAD/NAD(P)-binding domain"/>
    <property type="match status" value="2"/>
</dbReference>
<evidence type="ECO:0000256" key="6">
    <source>
        <dbReference type="ARBA" id="ARBA00023002"/>
    </source>
</evidence>
<evidence type="ECO:0000256" key="1">
    <source>
        <dbReference type="ARBA" id="ARBA00001974"/>
    </source>
</evidence>
<gene>
    <name evidence="9" type="ORF">DNTS_000503</name>
</gene>
<sequence>MKRRSIAVIGAGAAGLCAARHILSRPDTFDPPVVYEMTGHLGGTWFYVDRATRGDNPVHSSMYRDLRTNLPKEIMMFPDFPFDEQLPSFLHHSSIQQYLEKYSETFDISRHIKFNTMVEKVKPVTMETETGGAVTWEVISCGTCGDQKTQTFDSVFVCNGHYSDPHLPHIPGIENFKGKVLHSHSYRCPEPFANKSVVILGAKASGVDISIELAQVNAQVILSHNNPSVSLPPHLGIRQACSVVKVLEDGSLQFQDGSVTRADVLLFCTGYNFNFPFLSSSVLGLDVKFSLAVLDGSLKLPSQSEMEMDIEREVQRKQNMGVQVKHLLNLDKDQWNYYIDLASMGQFTAPQPVLESLYEEVRKQRQKEPQKYRQINYRLIDATQWKRLEGSP</sequence>
<dbReference type="GO" id="GO:0050661">
    <property type="term" value="F:NADP binding"/>
    <property type="evidence" value="ECO:0007669"/>
    <property type="project" value="InterPro"/>
</dbReference>
<organism evidence="9 10">
    <name type="scientific">Danionella cerebrum</name>
    <dbReference type="NCBI Taxonomy" id="2873325"/>
    <lineage>
        <taxon>Eukaryota</taxon>
        <taxon>Metazoa</taxon>
        <taxon>Chordata</taxon>
        <taxon>Craniata</taxon>
        <taxon>Vertebrata</taxon>
        <taxon>Euteleostomi</taxon>
        <taxon>Actinopterygii</taxon>
        <taxon>Neopterygii</taxon>
        <taxon>Teleostei</taxon>
        <taxon>Ostariophysi</taxon>
        <taxon>Cypriniformes</taxon>
        <taxon>Danionidae</taxon>
        <taxon>Danioninae</taxon>
        <taxon>Danionella</taxon>
    </lineage>
</organism>
<dbReference type="AlphaFoldDB" id="A0A553RMT0"/>
<proteinExistence type="inferred from homology"/>
<evidence type="ECO:0000256" key="5">
    <source>
        <dbReference type="ARBA" id="ARBA00022857"/>
    </source>
</evidence>
<dbReference type="GO" id="GO:0050660">
    <property type="term" value="F:flavin adenine dinucleotide binding"/>
    <property type="evidence" value="ECO:0007669"/>
    <property type="project" value="InterPro"/>
</dbReference>
<protein>
    <recommendedName>
        <fullName evidence="8">Flavin-containing monooxygenase</fullName>
        <ecNumber evidence="8">1.-.-.-</ecNumber>
    </recommendedName>
</protein>
<dbReference type="PIRSF" id="PIRSF000332">
    <property type="entry name" value="FMO"/>
    <property type="match status" value="1"/>
</dbReference>
<comment type="similarity">
    <text evidence="2 8">Belongs to the FMO family.</text>
</comment>
<dbReference type="EMBL" id="SRMA01007106">
    <property type="protein sequence ID" value="TRZ03488.1"/>
    <property type="molecule type" value="Genomic_DNA"/>
</dbReference>
<evidence type="ECO:0000256" key="3">
    <source>
        <dbReference type="ARBA" id="ARBA00022630"/>
    </source>
</evidence>
<evidence type="ECO:0000256" key="4">
    <source>
        <dbReference type="ARBA" id="ARBA00022827"/>
    </source>
</evidence>
<comment type="cofactor">
    <cofactor evidence="1 8">
        <name>FAD</name>
        <dbReference type="ChEBI" id="CHEBI:57692"/>
    </cofactor>
</comment>
<dbReference type="EC" id="1.-.-.-" evidence="8"/>
<dbReference type="Pfam" id="PF00743">
    <property type="entry name" value="FMO-like"/>
    <property type="match status" value="2"/>
</dbReference>
<keyword evidence="3 8" id="KW-0285">Flavoprotein</keyword>
<reference evidence="9 10" key="1">
    <citation type="journal article" date="2019" name="Sci. Data">
        <title>Hybrid genome assembly and annotation of Danionella translucida.</title>
        <authorList>
            <person name="Kadobianskyi M."/>
            <person name="Schulze L."/>
            <person name="Schuelke M."/>
            <person name="Judkewitz B."/>
        </authorList>
    </citation>
    <scope>NUCLEOTIDE SEQUENCE [LARGE SCALE GENOMIC DNA]</scope>
    <source>
        <strain evidence="9 10">Bolton</strain>
    </source>
</reference>
<dbReference type="InterPro" id="IPR036188">
    <property type="entry name" value="FAD/NAD-bd_sf"/>
</dbReference>
<evidence type="ECO:0000256" key="7">
    <source>
        <dbReference type="ARBA" id="ARBA00023033"/>
    </source>
</evidence>
<keyword evidence="5" id="KW-0521">NADP</keyword>
<evidence type="ECO:0000313" key="10">
    <source>
        <dbReference type="Proteomes" id="UP000316079"/>
    </source>
</evidence>
<evidence type="ECO:0000313" key="9">
    <source>
        <dbReference type="EMBL" id="TRZ03488.1"/>
    </source>
</evidence>
<dbReference type="InterPro" id="IPR020946">
    <property type="entry name" value="Flavin_mOase-like"/>
</dbReference>
<keyword evidence="6 8" id="KW-0560">Oxidoreductase</keyword>